<sequence length="514" mass="57153">MRTKQAFYILISALILQVITAIAGFMLPPIRIRTYGSSINGLLASIGQFIAYLQIVEAGLTTASVQALYKPLSKRDFNQTGTVLSASSKFFNQSGALFAVLVALLSVIYPMVTKGEVSKSLSFALVILISIGGLIEFFLGAKYRILLTADQKGYVLNFAGVLGTIISTVLAILIMKYDQSIVLLQLSTAVIYFLRVGVIVLYVKKKYKKINFKSEPDLKAINKRWDAFIHQIAGIIIFNTPVVIITIFCGLKLVSIYMVYSVLFGSLGALINAFSSSLTPAFGELIASSDRINLKKAYLNFEVFYYALIAFSFATTAIMLISFVKLYTRGIHDANYVDPILAVLFVVVAILNHIRIPQNLIVSASGHFKETRWRAVAEAVIHITMSLILVQFFGLYGVLLGSLCSYGYRAIDLIIYGNIHILKQSPWGSIRRIITNMVPAGLSVFIFCIILPVVTQNWMSWVINAVGVSFVTILFIIVFNIIFDKGASKEIYQRIRILLWEIFGRTKKLSKQQN</sequence>
<feature type="transmembrane region" description="Helical" evidence="6">
    <location>
        <begin position="303"/>
        <end position="324"/>
    </location>
</feature>
<evidence type="ECO:0000256" key="5">
    <source>
        <dbReference type="ARBA" id="ARBA00023136"/>
    </source>
</evidence>
<feature type="transmembrane region" description="Helical" evidence="6">
    <location>
        <begin position="7"/>
        <end position="29"/>
    </location>
</feature>
<keyword evidence="8" id="KW-1185">Reference proteome</keyword>
<comment type="subcellular location">
    <subcellularLocation>
        <location evidence="1">Cell membrane</location>
        <topology evidence="1">Multi-pass membrane protein</topology>
    </subcellularLocation>
</comment>
<evidence type="ECO:0000256" key="4">
    <source>
        <dbReference type="ARBA" id="ARBA00022989"/>
    </source>
</evidence>
<keyword evidence="2" id="KW-1003">Cell membrane</keyword>
<organism evidence="7 8">
    <name type="scientific">Paenibacillus aceris</name>
    <dbReference type="NCBI Taxonomy" id="869555"/>
    <lineage>
        <taxon>Bacteria</taxon>
        <taxon>Bacillati</taxon>
        <taxon>Bacillota</taxon>
        <taxon>Bacilli</taxon>
        <taxon>Bacillales</taxon>
        <taxon>Paenibacillaceae</taxon>
        <taxon>Paenibacillus</taxon>
    </lineage>
</organism>
<feature type="transmembrane region" description="Helical" evidence="6">
    <location>
        <begin position="434"/>
        <end position="455"/>
    </location>
</feature>
<dbReference type="InterPro" id="IPR050833">
    <property type="entry name" value="Poly_Biosynth_Transport"/>
</dbReference>
<feature type="transmembrane region" description="Helical" evidence="6">
    <location>
        <begin position="260"/>
        <end position="282"/>
    </location>
</feature>
<reference evidence="7 8" key="1">
    <citation type="submission" date="2021-03" db="EMBL/GenBank/DDBJ databases">
        <title>Genomic Encyclopedia of Type Strains, Phase IV (KMG-IV): sequencing the most valuable type-strain genomes for metagenomic binning, comparative biology and taxonomic classification.</title>
        <authorList>
            <person name="Goeker M."/>
        </authorList>
    </citation>
    <scope>NUCLEOTIDE SEQUENCE [LARGE SCALE GENOMIC DNA]</scope>
    <source>
        <strain evidence="7 8">DSM 24950</strain>
    </source>
</reference>
<feature type="transmembrane region" description="Helical" evidence="6">
    <location>
        <begin position="375"/>
        <end position="400"/>
    </location>
</feature>
<dbReference type="PANTHER" id="PTHR30250">
    <property type="entry name" value="PST FAMILY PREDICTED COLANIC ACID TRANSPORTER"/>
    <property type="match status" value="1"/>
</dbReference>
<feature type="transmembrane region" description="Helical" evidence="6">
    <location>
        <begin position="461"/>
        <end position="483"/>
    </location>
</feature>
<feature type="transmembrane region" description="Helical" evidence="6">
    <location>
        <begin position="153"/>
        <end position="175"/>
    </location>
</feature>
<dbReference type="PANTHER" id="PTHR30250:SF26">
    <property type="entry name" value="PSMA PROTEIN"/>
    <property type="match status" value="1"/>
</dbReference>
<proteinExistence type="predicted"/>
<gene>
    <name evidence="7" type="ORF">J2Z65_006329</name>
</gene>
<evidence type="ECO:0000313" key="8">
    <source>
        <dbReference type="Proteomes" id="UP001519344"/>
    </source>
</evidence>
<feature type="transmembrane region" description="Helical" evidence="6">
    <location>
        <begin position="336"/>
        <end position="354"/>
    </location>
</feature>
<evidence type="ECO:0000256" key="2">
    <source>
        <dbReference type="ARBA" id="ARBA00022475"/>
    </source>
</evidence>
<dbReference type="Proteomes" id="UP001519344">
    <property type="component" value="Unassembled WGS sequence"/>
</dbReference>
<keyword evidence="3 6" id="KW-0812">Transmembrane</keyword>
<comment type="caution">
    <text evidence="7">The sequence shown here is derived from an EMBL/GenBank/DDBJ whole genome shotgun (WGS) entry which is preliminary data.</text>
</comment>
<feature type="transmembrane region" description="Helical" evidence="6">
    <location>
        <begin position="121"/>
        <end position="141"/>
    </location>
</feature>
<dbReference type="EMBL" id="JAGGKV010000028">
    <property type="protein sequence ID" value="MBP1967065.1"/>
    <property type="molecule type" value="Genomic_DNA"/>
</dbReference>
<feature type="transmembrane region" description="Helical" evidence="6">
    <location>
        <begin position="49"/>
        <end position="69"/>
    </location>
</feature>
<evidence type="ECO:0000256" key="6">
    <source>
        <dbReference type="SAM" id="Phobius"/>
    </source>
</evidence>
<evidence type="ECO:0000256" key="3">
    <source>
        <dbReference type="ARBA" id="ARBA00022692"/>
    </source>
</evidence>
<feature type="transmembrane region" description="Helical" evidence="6">
    <location>
        <begin position="181"/>
        <end position="203"/>
    </location>
</feature>
<evidence type="ECO:0000313" key="7">
    <source>
        <dbReference type="EMBL" id="MBP1967065.1"/>
    </source>
</evidence>
<name>A0ABS4I874_9BACL</name>
<keyword evidence="4 6" id="KW-1133">Transmembrane helix</keyword>
<protein>
    <submittedName>
        <fullName evidence="7">O-antigen/teichoic acid export membrane protein</fullName>
    </submittedName>
</protein>
<accession>A0ABS4I874</accession>
<evidence type="ECO:0000256" key="1">
    <source>
        <dbReference type="ARBA" id="ARBA00004651"/>
    </source>
</evidence>
<feature type="transmembrane region" description="Helical" evidence="6">
    <location>
        <begin position="232"/>
        <end position="254"/>
    </location>
</feature>
<dbReference type="RefSeq" id="WP_167052057.1">
    <property type="nucleotide sequence ID" value="NZ_JAAOZR010000001.1"/>
</dbReference>
<feature type="transmembrane region" description="Helical" evidence="6">
    <location>
        <begin position="90"/>
        <end position="109"/>
    </location>
</feature>
<keyword evidence="5 6" id="KW-0472">Membrane</keyword>